<feature type="chain" id="PRO_5045091218" evidence="1">
    <location>
        <begin position="20"/>
        <end position="90"/>
    </location>
</feature>
<feature type="signal peptide" evidence="1">
    <location>
        <begin position="1"/>
        <end position="19"/>
    </location>
</feature>
<proteinExistence type="predicted"/>
<reference evidence="2" key="1">
    <citation type="submission" date="2022-04" db="EMBL/GenBank/DDBJ databases">
        <authorList>
            <person name="Ren T."/>
        </authorList>
    </citation>
    <scope>NUCLEOTIDE SEQUENCE</scope>
    <source>
        <strain evidence="2">F63249</strain>
    </source>
</reference>
<evidence type="ECO:0000313" key="3">
    <source>
        <dbReference type="Proteomes" id="UP001203687"/>
    </source>
</evidence>
<dbReference type="EMBL" id="JALPQF010000009">
    <property type="protein sequence ID" value="MCK8481056.1"/>
    <property type="molecule type" value="Genomic_DNA"/>
</dbReference>
<dbReference type="RefSeq" id="WP_204344847.1">
    <property type="nucleotide sequence ID" value="NZ_JACNMJ010000001.1"/>
</dbReference>
<keyword evidence="3" id="KW-1185">Reference proteome</keyword>
<evidence type="ECO:0000313" key="2">
    <source>
        <dbReference type="EMBL" id="MCK8481056.1"/>
    </source>
</evidence>
<gene>
    <name evidence="2" type="ORF">MUY34_10505</name>
</gene>
<organism evidence="2 3">
    <name type="scientific">Psychroserpens algicola</name>
    <dbReference type="NCBI Taxonomy" id="1719034"/>
    <lineage>
        <taxon>Bacteria</taxon>
        <taxon>Pseudomonadati</taxon>
        <taxon>Bacteroidota</taxon>
        <taxon>Flavobacteriia</taxon>
        <taxon>Flavobacteriales</taxon>
        <taxon>Flavobacteriaceae</taxon>
        <taxon>Psychroserpens</taxon>
    </lineage>
</organism>
<protein>
    <submittedName>
        <fullName evidence="2">Uncharacterized protein</fullName>
    </submittedName>
</protein>
<comment type="caution">
    <text evidence="2">The sequence shown here is derived from an EMBL/GenBank/DDBJ whole genome shotgun (WGS) entry which is preliminary data.</text>
</comment>
<evidence type="ECO:0000256" key="1">
    <source>
        <dbReference type="SAM" id="SignalP"/>
    </source>
</evidence>
<sequence length="90" mass="10102">MKKVLTILAFTLLPLLSMGQETNVDIKNNDTVETVIENKVETPKIKKETTSSSAAKAQLLKINRKKTSEIISIKAYRKSLQIKVKTIKLC</sequence>
<dbReference type="Proteomes" id="UP001203687">
    <property type="component" value="Unassembled WGS sequence"/>
</dbReference>
<keyword evidence="1" id="KW-0732">Signal</keyword>
<name>A0ABT0H9J6_9FLAO</name>
<accession>A0ABT0H9J6</accession>